<proteinExistence type="predicted"/>
<dbReference type="GO" id="GO:0015074">
    <property type="term" value="P:DNA integration"/>
    <property type="evidence" value="ECO:0007669"/>
    <property type="project" value="InterPro"/>
</dbReference>
<gene>
    <name evidence="10" type="primary">TY3B-I_11</name>
    <name evidence="11" type="synonym">TY3B-I_12</name>
    <name evidence="10" type="ORF">CM83_36142</name>
    <name evidence="11" type="ORF">CM83_36146</name>
</gene>
<accession>A0A0A9Z8Q1</accession>
<evidence type="ECO:0000256" key="5">
    <source>
        <dbReference type="ARBA" id="ARBA00022759"/>
    </source>
</evidence>
<evidence type="ECO:0000256" key="4">
    <source>
        <dbReference type="ARBA" id="ARBA00022722"/>
    </source>
</evidence>
<protein>
    <recommendedName>
        <fullName evidence="1">RNA-directed DNA polymerase</fullName>
        <ecNumber evidence="1">2.7.7.49</ecNumber>
    </recommendedName>
</protein>
<dbReference type="InterPro" id="IPR001584">
    <property type="entry name" value="Integrase_cat-core"/>
</dbReference>
<dbReference type="InterPro" id="IPR041588">
    <property type="entry name" value="Integrase_H2C2"/>
</dbReference>
<organism evidence="10">
    <name type="scientific">Lygus hesperus</name>
    <name type="common">Western plant bug</name>
    <dbReference type="NCBI Taxonomy" id="30085"/>
    <lineage>
        <taxon>Eukaryota</taxon>
        <taxon>Metazoa</taxon>
        <taxon>Ecdysozoa</taxon>
        <taxon>Arthropoda</taxon>
        <taxon>Hexapoda</taxon>
        <taxon>Insecta</taxon>
        <taxon>Pterygota</taxon>
        <taxon>Neoptera</taxon>
        <taxon>Paraneoptera</taxon>
        <taxon>Hemiptera</taxon>
        <taxon>Heteroptera</taxon>
        <taxon>Panheteroptera</taxon>
        <taxon>Cimicomorpha</taxon>
        <taxon>Miridae</taxon>
        <taxon>Mirini</taxon>
        <taxon>Lygus</taxon>
    </lineage>
</organism>
<dbReference type="GO" id="GO:0004519">
    <property type="term" value="F:endonuclease activity"/>
    <property type="evidence" value="ECO:0007669"/>
    <property type="project" value="UniProtKB-KW"/>
</dbReference>
<keyword evidence="7" id="KW-0695">RNA-directed DNA polymerase</keyword>
<dbReference type="PANTHER" id="PTHR37984">
    <property type="entry name" value="PROTEIN CBG26694"/>
    <property type="match status" value="1"/>
</dbReference>
<dbReference type="EMBL" id="GBHO01002002">
    <property type="protein sequence ID" value="JAG41602.1"/>
    <property type="molecule type" value="Transcribed_RNA"/>
</dbReference>
<dbReference type="GO" id="GO:0003964">
    <property type="term" value="F:RNA-directed DNA polymerase activity"/>
    <property type="evidence" value="ECO:0007669"/>
    <property type="project" value="UniProtKB-KW"/>
</dbReference>
<evidence type="ECO:0000259" key="8">
    <source>
        <dbReference type="PROSITE" id="PS50878"/>
    </source>
</evidence>
<dbReference type="SUPFAM" id="SSF53098">
    <property type="entry name" value="Ribonuclease H-like"/>
    <property type="match status" value="1"/>
</dbReference>
<dbReference type="Gene3D" id="3.10.10.10">
    <property type="entry name" value="HIV Type 1 Reverse Transcriptase, subunit A, domain 1"/>
    <property type="match status" value="1"/>
</dbReference>
<dbReference type="SUPFAM" id="SSF56672">
    <property type="entry name" value="DNA/RNA polymerases"/>
    <property type="match status" value="1"/>
</dbReference>
<keyword evidence="4" id="KW-0540">Nuclease</keyword>
<dbReference type="Pfam" id="PF00665">
    <property type="entry name" value="rve"/>
    <property type="match status" value="1"/>
</dbReference>
<dbReference type="EC" id="2.7.7.49" evidence="1"/>
<dbReference type="CDD" id="cd09274">
    <property type="entry name" value="RNase_HI_RT_Ty3"/>
    <property type="match status" value="1"/>
</dbReference>
<reference evidence="10" key="1">
    <citation type="journal article" date="2014" name="PLoS ONE">
        <title>Transcriptome-Based Identification of ABC Transporters in the Western Tarnished Plant Bug Lygus hesperus.</title>
        <authorList>
            <person name="Hull J.J."/>
            <person name="Chaney K."/>
            <person name="Geib S.M."/>
            <person name="Fabrick J.A."/>
            <person name="Brent C.S."/>
            <person name="Walsh D."/>
            <person name="Lavine L.C."/>
        </authorList>
    </citation>
    <scope>NUCLEOTIDE SEQUENCE</scope>
</reference>
<keyword evidence="3" id="KW-0548">Nucleotidyltransferase</keyword>
<dbReference type="AlphaFoldDB" id="A0A0A9Z8Q1"/>
<dbReference type="CDD" id="cd01647">
    <property type="entry name" value="RT_LTR"/>
    <property type="match status" value="1"/>
</dbReference>
<dbReference type="GO" id="GO:0016787">
    <property type="term" value="F:hydrolase activity"/>
    <property type="evidence" value="ECO:0007669"/>
    <property type="project" value="UniProtKB-KW"/>
</dbReference>
<feature type="domain" description="Reverse transcriptase" evidence="8">
    <location>
        <begin position="26"/>
        <end position="205"/>
    </location>
</feature>
<dbReference type="FunFam" id="1.10.340.70:FF:000001">
    <property type="entry name" value="Retrovirus-related Pol polyprotein from transposon gypsy-like Protein"/>
    <property type="match status" value="1"/>
</dbReference>
<dbReference type="FunFam" id="3.30.420.10:FF:000032">
    <property type="entry name" value="Retrovirus-related Pol polyprotein from transposon 297-like Protein"/>
    <property type="match status" value="1"/>
</dbReference>
<dbReference type="InterPro" id="IPR000477">
    <property type="entry name" value="RT_dom"/>
</dbReference>
<evidence type="ECO:0000313" key="11">
    <source>
        <dbReference type="EMBL" id="JAG41614.1"/>
    </source>
</evidence>
<evidence type="ECO:0000256" key="2">
    <source>
        <dbReference type="ARBA" id="ARBA00022679"/>
    </source>
</evidence>
<dbReference type="Gene3D" id="3.30.70.270">
    <property type="match status" value="2"/>
</dbReference>
<dbReference type="InterPro" id="IPR036397">
    <property type="entry name" value="RNaseH_sf"/>
</dbReference>
<dbReference type="PROSITE" id="PS50994">
    <property type="entry name" value="INTEGRASE"/>
    <property type="match status" value="1"/>
</dbReference>
<dbReference type="Gene3D" id="1.10.340.70">
    <property type="match status" value="1"/>
</dbReference>
<reference evidence="10" key="2">
    <citation type="submission" date="2014-07" db="EMBL/GenBank/DDBJ databases">
        <authorList>
            <person name="Hull J."/>
        </authorList>
    </citation>
    <scope>NUCLEOTIDE SEQUENCE</scope>
</reference>
<evidence type="ECO:0000256" key="3">
    <source>
        <dbReference type="ARBA" id="ARBA00022695"/>
    </source>
</evidence>
<evidence type="ECO:0000259" key="9">
    <source>
        <dbReference type="PROSITE" id="PS50994"/>
    </source>
</evidence>
<dbReference type="Pfam" id="PF17917">
    <property type="entry name" value="RT_RNaseH"/>
    <property type="match status" value="1"/>
</dbReference>
<dbReference type="PANTHER" id="PTHR37984:SF5">
    <property type="entry name" value="PROTEIN NYNRIN-LIKE"/>
    <property type="match status" value="1"/>
</dbReference>
<dbReference type="GO" id="GO:0003676">
    <property type="term" value="F:nucleic acid binding"/>
    <property type="evidence" value="ECO:0007669"/>
    <property type="project" value="InterPro"/>
</dbReference>
<sequence>MPIKQRAYNYSPKVLEVMHKELDKMLESGIVEPSHGPWASPVVMVRKNDSYRFCIDFRKVNYITKKDSYPMKNINTLLDSLRQAVYLSKLDLRQAFLQVPLADEASRDITSFIVPGRGLFRFITMPFGLSNSPATFQRLADSIFLDMYPQVVVFLDDILLCTSDFSQHLKLLEEIFRRLKASGLRVNPEKCQFGCNEVRYLGYRVNVDGISVDPEKSEAVTNYPTPTNLTELRRFLGMAGWYRRFIPNFSSIVAPLTLLLSKKKTWFWSEAQIEAFESLKSALTSTPILARPNFDLPFTLQTDASQHGIGSALVQFQDGQERVITYSSRTLTAAERNYSVTEKECLAVIYGIEKNRQYLEGSEFTVITDHSCLKWLLELKDPIGRLARWTLRLQPYKYKVEYRKGKLNSVADALSRIPAQANITSVTSRSEISSSNIPVPAVSNTTDEWYERKMYKVKTNPDNHPEWKIDGDHLYYYRKSFLKGELEEPSEDWKLVVPWKLRSQVLTECHDEPQSGHLGIAKTHWRVGRLYYWPGMYQDIVRFVRRCDVCQRVKPSNTTPRGFMFPRYLTTPWHTVSADIMGPFPRSSTGNKYLLVFEDIFTKWVELVPIRNTSSAVILNKFRSVILNRFGTPSILITDNASNFVSSSVQSLAKSCNIEHRKTPLYHCQANPTERANRNIRQLIRSYIDQSKHTQWDAYIGEFQFALNSVVHHSTKYSPAFLNFGRELIPYHSLRSSLPLQQSQPVQVNSDEWALRMKKLQELSHLVEKNLLQASRQQSHRYNLRRRPSSFQVGDLVLRMAFNLSSAENKSSAQLCHKFNGPFTVAQVSPGGTCKLLDAQGRDAGSWHPAKLKPYLPTSTAGEGCVP</sequence>
<dbReference type="Pfam" id="PF00078">
    <property type="entry name" value="RVT_1"/>
    <property type="match status" value="1"/>
</dbReference>
<evidence type="ECO:0000313" key="10">
    <source>
        <dbReference type="EMBL" id="JAG41602.1"/>
    </source>
</evidence>
<keyword evidence="6" id="KW-0378">Hydrolase</keyword>
<keyword evidence="2" id="KW-0808">Transferase</keyword>
<evidence type="ECO:0000256" key="1">
    <source>
        <dbReference type="ARBA" id="ARBA00012493"/>
    </source>
</evidence>
<name>A0A0A9Z8Q1_LYGHE</name>
<dbReference type="InterPro" id="IPR041373">
    <property type="entry name" value="RT_RNaseH"/>
</dbReference>
<dbReference type="Pfam" id="PF17921">
    <property type="entry name" value="Integrase_H2C2"/>
    <property type="match status" value="1"/>
</dbReference>
<dbReference type="EMBL" id="GBHO01001990">
    <property type="protein sequence ID" value="JAG41614.1"/>
    <property type="molecule type" value="Transcribed_RNA"/>
</dbReference>
<dbReference type="InterPro" id="IPR043128">
    <property type="entry name" value="Rev_trsase/Diguanyl_cyclase"/>
</dbReference>
<dbReference type="InterPro" id="IPR012337">
    <property type="entry name" value="RNaseH-like_sf"/>
</dbReference>
<feature type="domain" description="Integrase catalytic" evidence="9">
    <location>
        <begin position="568"/>
        <end position="727"/>
    </location>
</feature>
<keyword evidence="5" id="KW-0255">Endonuclease</keyword>
<dbReference type="Gene3D" id="3.30.420.10">
    <property type="entry name" value="Ribonuclease H-like superfamily/Ribonuclease H"/>
    <property type="match status" value="1"/>
</dbReference>
<dbReference type="InterPro" id="IPR043502">
    <property type="entry name" value="DNA/RNA_pol_sf"/>
</dbReference>
<dbReference type="PROSITE" id="PS50878">
    <property type="entry name" value="RT_POL"/>
    <property type="match status" value="1"/>
</dbReference>
<dbReference type="FunFam" id="3.30.70.270:FF:000020">
    <property type="entry name" value="Transposon Tf2-6 polyprotein-like Protein"/>
    <property type="match status" value="1"/>
</dbReference>
<dbReference type="InterPro" id="IPR050951">
    <property type="entry name" value="Retrovirus_Pol_polyprotein"/>
</dbReference>
<evidence type="ECO:0000256" key="6">
    <source>
        <dbReference type="ARBA" id="ARBA00022801"/>
    </source>
</evidence>
<evidence type="ECO:0000256" key="7">
    <source>
        <dbReference type="ARBA" id="ARBA00022918"/>
    </source>
</evidence>
<dbReference type="FunFam" id="3.10.20.370:FF:000001">
    <property type="entry name" value="Retrovirus-related Pol polyprotein from transposon 17.6-like protein"/>
    <property type="match status" value="1"/>
</dbReference>
<dbReference type="GO" id="GO:0042575">
    <property type="term" value="C:DNA polymerase complex"/>
    <property type="evidence" value="ECO:0007669"/>
    <property type="project" value="UniProtKB-ARBA"/>
</dbReference>